<feature type="transmembrane region" description="Helical" evidence="2">
    <location>
        <begin position="12"/>
        <end position="30"/>
    </location>
</feature>
<dbReference type="Gene3D" id="3.30.70.1440">
    <property type="entry name" value="Multidrug efflux transporter AcrB pore domain"/>
    <property type="match status" value="1"/>
</dbReference>
<feature type="transmembrane region" description="Helical" evidence="2">
    <location>
        <begin position="333"/>
        <end position="352"/>
    </location>
</feature>
<keyword evidence="2" id="KW-0812">Transmembrane</keyword>
<evidence type="ECO:0000313" key="4">
    <source>
        <dbReference type="Proteomes" id="UP000324233"/>
    </source>
</evidence>
<dbReference type="SUPFAM" id="SSF82714">
    <property type="entry name" value="Multidrug efflux transporter AcrB TolC docking domain, DN and DC subdomains"/>
    <property type="match status" value="2"/>
</dbReference>
<dbReference type="AlphaFoldDB" id="A0A5B9VYM7"/>
<name>A0A5B9VYM7_9BACT</name>
<dbReference type="SUPFAM" id="SSF82693">
    <property type="entry name" value="Multidrug efflux transporter AcrB pore domain, PN1, PN2, PC1 and PC2 subdomains"/>
    <property type="match status" value="2"/>
</dbReference>
<dbReference type="Pfam" id="PF00873">
    <property type="entry name" value="ACR_tran"/>
    <property type="match status" value="1"/>
</dbReference>
<feature type="transmembrane region" description="Helical" evidence="2">
    <location>
        <begin position="896"/>
        <end position="917"/>
    </location>
</feature>
<feature type="transmembrane region" description="Helical" evidence="2">
    <location>
        <begin position="974"/>
        <end position="993"/>
    </location>
</feature>
<evidence type="ECO:0000313" key="3">
    <source>
        <dbReference type="EMBL" id="QEH33408.1"/>
    </source>
</evidence>
<proteinExistence type="predicted"/>
<gene>
    <name evidence="3" type="primary">czcA_3</name>
    <name evidence="3" type="ORF">OJF2_19090</name>
</gene>
<dbReference type="EMBL" id="CP042997">
    <property type="protein sequence ID" value="QEH33408.1"/>
    <property type="molecule type" value="Genomic_DNA"/>
</dbReference>
<sequence length="1089" mass="115882">MNPIVFAMRRPLTVMVAVVAVVLLSGLALLRTPIDIFPNLNLPVIYVAQPYGGMDPAQMEGLLTNYYEYHFLYIGGIHHVESRNIQGMALMKLFFHPGTNMAQAMAETIGYVTRSRAFMPPGTVSPFITRFDAGSVPVGYLVLSSETKGVGEIQDQALFKVRPMFASLPGVSAPPPFGGSQRTVVVRVDPDRLRSYRMSPDEVMKALAAGNAISPSGNVRIGDEMPIVPVNSLARQVDDLKTIPIRPGASPTVYLRDVATVQDASDITTGYALVNGRRAVYILVTKRADASTLSVVNNVRAALPSMQAVLPDDIKVSFEFDQSPTVTNALKSLAVEGALGAALTGLMVLVFLRDLRSVIVVVLNIPFAVCGAVVALWLTGQTVNLMTLGGLALAIGILVDEATVEVENIHSKMDHSENIARAVRQGNLDTAVPRLLAMLCILAVFIPSFFMQGSAQALFVPLSLAVGFAMVSSYLLSSTFVPVLSVWLLEHRPGGTGRGTGESAFDRAREAYGRRLGTVVRLRWLVVPAYLALAVLITYGVGRRLGLEIFPRVDAGRFQLRLKAPAGTRIEKTEQVARAALDAVRDEAGEHGVEISVGYVGLIPSSYPINAIYQWTAGPEEALLRVALHERAGLDVEALKRRLREKLSVAYPDVHFSFEPADIVSDVMSFGSPTPVEVAVSGPSYPDVLAHAAKIRDELAKVPTLRDLQYAQTLSYPTVSVEIDRERAGLSGVSAEEVARSLVTATSSSRFVAPLYWPDPKTGIGYQVQVEIPVALMDSVKQVETIPVQRPGGPSLLLRDVADVRRGTMAGEYDRYNMKRIVSLTANVAGEDLGRVSGRVAEALSRAGTPPKGVTVDVRGQLAPMREMLTGLSIGLAASVVVILLLLTANFQSLRLAIVAVSTAPAVVCGVVLALWLTRTTINIESFMGAIMAIGVAVANAILLVTFAERNRLEGTADAARAAVLGAMGRLRPILMTSCAMTAGMVPLALGWGEGGEQTAPLGRAVIGGLVAATAATLLVLPSVFALAQGKAPRRSASVDPDDPESRYYDHAFNGSVPPPNNGDLREAAAIGAAAGGPDAGLGDGMNRS</sequence>
<dbReference type="Gene3D" id="3.30.2090.10">
    <property type="entry name" value="Multidrug efflux transporter AcrB TolC docking domain, DN and DC subdomains"/>
    <property type="match status" value="2"/>
</dbReference>
<keyword evidence="4" id="KW-1185">Reference proteome</keyword>
<feature type="transmembrane region" description="Helical" evidence="2">
    <location>
        <begin position="868"/>
        <end position="889"/>
    </location>
</feature>
<feature type="transmembrane region" description="Helical" evidence="2">
    <location>
        <begin position="929"/>
        <end position="948"/>
    </location>
</feature>
<dbReference type="Gene3D" id="3.30.70.1320">
    <property type="entry name" value="Multidrug efflux transporter AcrB pore domain like"/>
    <property type="match status" value="1"/>
</dbReference>
<dbReference type="SUPFAM" id="SSF82866">
    <property type="entry name" value="Multidrug efflux transporter AcrB transmembrane domain"/>
    <property type="match status" value="2"/>
</dbReference>
<feature type="transmembrane region" description="Helical" evidence="2">
    <location>
        <begin position="431"/>
        <end position="450"/>
    </location>
</feature>
<feature type="transmembrane region" description="Helical" evidence="2">
    <location>
        <begin position="522"/>
        <end position="542"/>
    </location>
</feature>
<dbReference type="RefSeq" id="WP_148593258.1">
    <property type="nucleotide sequence ID" value="NZ_CP042997.1"/>
</dbReference>
<dbReference type="GO" id="GO:0005886">
    <property type="term" value="C:plasma membrane"/>
    <property type="evidence" value="ECO:0007669"/>
    <property type="project" value="TreeGrafter"/>
</dbReference>
<protein>
    <submittedName>
        <fullName evidence="3">Cobalt-zinc-cadmium resistance protein CzcA</fullName>
    </submittedName>
</protein>
<dbReference type="Gene3D" id="1.20.1640.10">
    <property type="entry name" value="Multidrug efflux transporter AcrB transmembrane domain"/>
    <property type="match status" value="2"/>
</dbReference>
<feature type="transmembrane region" description="Helical" evidence="2">
    <location>
        <begin position="385"/>
        <end position="404"/>
    </location>
</feature>
<evidence type="ECO:0000256" key="2">
    <source>
        <dbReference type="SAM" id="Phobius"/>
    </source>
</evidence>
<evidence type="ECO:0000256" key="1">
    <source>
        <dbReference type="SAM" id="MobiDB-lite"/>
    </source>
</evidence>
<feature type="transmembrane region" description="Helical" evidence="2">
    <location>
        <begin position="359"/>
        <end position="379"/>
    </location>
</feature>
<dbReference type="Gene3D" id="3.30.70.1430">
    <property type="entry name" value="Multidrug efflux transporter AcrB pore domain"/>
    <property type="match status" value="2"/>
</dbReference>
<organism evidence="3 4">
    <name type="scientific">Aquisphaera giovannonii</name>
    <dbReference type="NCBI Taxonomy" id="406548"/>
    <lineage>
        <taxon>Bacteria</taxon>
        <taxon>Pseudomonadati</taxon>
        <taxon>Planctomycetota</taxon>
        <taxon>Planctomycetia</taxon>
        <taxon>Isosphaerales</taxon>
        <taxon>Isosphaeraceae</taxon>
        <taxon>Aquisphaera</taxon>
    </lineage>
</organism>
<feature type="transmembrane region" description="Helical" evidence="2">
    <location>
        <begin position="1005"/>
        <end position="1028"/>
    </location>
</feature>
<dbReference type="GO" id="GO:0042910">
    <property type="term" value="F:xenobiotic transmembrane transporter activity"/>
    <property type="evidence" value="ECO:0007669"/>
    <property type="project" value="TreeGrafter"/>
</dbReference>
<dbReference type="KEGG" id="agv:OJF2_19090"/>
<keyword evidence="2" id="KW-1133">Transmembrane helix</keyword>
<dbReference type="OrthoDB" id="9757876at2"/>
<feature type="region of interest" description="Disordered" evidence="1">
    <location>
        <begin position="1032"/>
        <end position="1065"/>
    </location>
</feature>
<accession>A0A5B9VYM7</accession>
<keyword evidence="2" id="KW-0472">Membrane</keyword>
<feature type="transmembrane region" description="Helical" evidence="2">
    <location>
        <begin position="462"/>
        <end position="489"/>
    </location>
</feature>
<dbReference type="InterPro" id="IPR027463">
    <property type="entry name" value="AcrB_DN_DC_subdom"/>
</dbReference>
<dbReference type="PRINTS" id="PR00702">
    <property type="entry name" value="ACRIFLAVINRP"/>
</dbReference>
<dbReference type="InterPro" id="IPR001036">
    <property type="entry name" value="Acrflvin-R"/>
</dbReference>
<dbReference type="PANTHER" id="PTHR32063">
    <property type="match status" value="1"/>
</dbReference>
<dbReference type="PANTHER" id="PTHR32063:SF8">
    <property type="entry name" value="CATION EFFLUX PROTEIN"/>
    <property type="match status" value="1"/>
</dbReference>
<reference evidence="3 4" key="1">
    <citation type="submission" date="2019-08" db="EMBL/GenBank/DDBJ databases">
        <title>Deep-cultivation of Planctomycetes and their phenomic and genomic characterization uncovers novel biology.</title>
        <authorList>
            <person name="Wiegand S."/>
            <person name="Jogler M."/>
            <person name="Boedeker C."/>
            <person name="Pinto D."/>
            <person name="Vollmers J."/>
            <person name="Rivas-Marin E."/>
            <person name="Kohn T."/>
            <person name="Peeters S.H."/>
            <person name="Heuer A."/>
            <person name="Rast P."/>
            <person name="Oberbeckmann S."/>
            <person name="Bunk B."/>
            <person name="Jeske O."/>
            <person name="Meyerdierks A."/>
            <person name="Storesund J.E."/>
            <person name="Kallscheuer N."/>
            <person name="Luecker S."/>
            <person name="Lage O.M."/>
            <person name="Pohl T."/>
            <person name="Merkel B.J."/>
            <person name="Hornburger P."/>
            <person name="Mueller R.-W."/>
            <person name="Bruemmer F."/>
            <person name="Labrenz M."/>
            <person name="Spormann A.M."/>
            <person name="Op den Camp H."/>
            <person name="Overmann J."/>
            <person name="Amann R."/>
            <person name="Jetten M.S.M."/>
            <person name="Mascher T."/>
            <person name="Medema M.H."/>
            <person name="Devos D.P."/>
            <person name="Kaster A.-K."/>
            <person name="Ovreas L."/>
            <person name="Rohde M."/>
            <person name="Galperin M.Y."/>
            <person name="Jogler C."/>
        </authorList>
    </citation>
    <scope>NUCLEOTIDE SEQUENCE [LARGE SCALE GENOMIC DNA]</scope>
    <source>
        <strain evidence="3 4">OJF2</strain>
    </source>
</reference>
<dbReference type="Proteomes" id="UP000324233">
    <property type="component" value="Chromosome"/>
</dbReference>